<dbReference type="InterPro" id="IPR001867">
    <property type="entry name" value="OmpR/PhoB-type_DNA-bd"/>
</dbReference>
<evidence type="ECO:0000256" key="1">
    <source>
        <dbReference type="ARBA" id="ARBA00023125"/>
    </source>
</evidence>
<comment type="caution">
    <text evidence="4">The sequence shown here is derived from an EMBL/GenBank/DDBJ whole genome shotgun (WGS) entry which is preliminary data.</text>
</comment>
<proteinExistence type="predicted"/>
<protein>
    <submittedName>
        <fullName evidence="4">Transcriptional regulator</fullName>
    </submittedName>
</protein>
<dbReference type="AlphaFoldDB" id="A0A512NF19"/>
<dbReference type="PANTHER" id="PTHR47691">
    <property type="entry name" value="REGULATOR-RELATED"/>
    <property type="match status" value="1"/>
</dbReference>
<dbReference type="Proteomes" id="UP000321058">
    <property type="component" value="Unassembled WGS sequence"/>
</dbReference>
<dbReference type="SUPFAM" id="SSF46894">
    <property type="entry name" value="C-terminal effector domain of the bipartite response regulators"/>
    <property type="match status" value="1"/>
</dbReference>
<evidence type="ECO:0000313" key="4">
    <source>
        <dbReference type="EMBL" id="GEP57538.1"/>
    </source>
</evidence>
<sequence length="959" mass="102812">MDRGAAGSRGSVAFGPFRLHADKRLLEKNGVPVAVGSRALDLLIALVEHAGEVVSKQDLMARVWPKITVDESSLRVHVAMLRKALGDGRDGARYVTNVSGRGYCLVAPVTAVVETPAVTAAPPAAAKPAISSVSATSPDPPPGLPRPLGHMVGREATVADVSALLATQRFVTLHGPGGIGKTTVAIAVAHAGLAAFANAVTFVDLGAISDASLLPSAVASALGVAVQSGDAMPTVLNFLRRRRLLLVLDNCEHVIDQAARLAEPVFRDCPEVGLLATSREALRVEGEHVFPLPALETPDRDKLGASEVMAFAAANLFVERAAASGHPVELSDADAAIVAEICRKLDGNALAIELAAGRVGTHGLQGLATLLDSRLRLSWQGRRTALPRHQTLSATLDWSYNLIPETERAVLRRLSILLGGFTLRAAEAVASDASFDPAAVVEALEQLVAKSLVQADASGTPRYRLLDTMRAYARSKLAESGEERTAARRHADYFRTFLEQTRAERTQALTPSDGNRRLERASLLGNVRAALDWCFAGTGERALGVQLAAAAAPLFIEVSLLDECRRWSERALGVLEETERGTRFEMELQAGLGHSLMLTSRNSEEAGAALERGLEIATALGDRFNQVRLLNRLHLYYRRIGEVARTLAAAERMEKVAGEIGDPVGRAAAHILLGVSHHLGGDQARARFHLDTCLAEAAGVRPTDPGHFAFYRPPRIPLTRILWLQGHLDQALEMAGQIARTPLADDDPVTSCIGLIWGASVHGWAGDWALVEQQAERLIAHATAHFLEPYRNVGQGMRGEALVHGGDVEEGTTLLRRSIASLEADRYWLYTPGFSATLATALVSTGQVEQAVRVIDGVIDATETLGGLLILPELLRIKGEICAGQGDERQARSLFRRALVLAEQQSALFWQLRVAMSLMRLAGTRSQRDAARELLADTYGRFTEGFATADLKAAKALLN</sequence>
<dbReference type="GO" id="GO:0006355">
    <property type="term" value="P:regulation of DNA-templated transcription"/>
    <property type="evidence" value="ECO:0007669"/>
    <property type="project" value="InterPro"/>
</dbReference>
<dbReference type="Gene3D" id="1.25.40.10">
    <property type="entry name" value="Tetratricopeptide repeat domain"/>
    <property type="match status" value="2"/>
</dbReference>
<dbReference type="Gene3D" id="3.40.50.300">
    <property type="entry name" value="P-loop containing nucleotide triphosphate hydrolases"/>
    <property type="match status" value="1"/>
</dbReference>
<dbReference type="OrthoDB" id="4473689at2"/>
<evidence type="ECO:0000256" key="2">
    <source>
        <dbReference type="PROSITE-ProRule" id="PRU01091"/>
    </source>
</evidence>
<dbReference type="EMBL" id="BKAJ01000082">
    <property type="protein sequence ID" value="GEP57538.1"/>
    <property type="molecule type" value="Genomic_DNA"/>
</dbReference>
<dbReference type="InterPro" id="IPR036388">
    <property type="entry name" value="WH-like_DNA-bd_sf"/>
</dbReference>
<dbReference type="InterPro" id="IPR027417">
    <property type="entry name" value="P-loop_NTPase"/>
</dbReference>
<gene>
    <name evidence="4" type="ORF">RSO01_47040</name>
</gene>
<dbReference type="GO" id="GO:0003677">
    <property type="term" value="F:DNA binding"/>
    <property type="evidence" value="ECO:0007669"/>
    <property type="project" value="UniProtKB-UniRule"/>
</dbReference>
<dbReference type="GO" id="GO:0000160">
    <property type="term" value="P:phosphorelay signal transduction system"/>
    <property type="evidence" value="ECO:0007669"/>
    <property type="project" value="InterPro"/>
</dbReference>
<dbReference type="InterPro" id="IPR016032">
    <property type="entry name" value="Sig_transdc_resp-reg_C-effctor"/>
</dbReference>
<evidence type="ECO:0000259" key="3">
    <source>
        <dbReference type="PROSITE" id="PS51755"/>
    </source>
</evidence>
<dbReference type="SUPFAM" id="SSF48452">
    <property type="entry name" value="TPR-like"/>
    <property type="match status" value="2"/>
</dbReference>
<dbReference type="InterPro" id="IPR011990">
    <property type="entry name" value="TPR-like_helical_dom_sf"/>
</dbReference>
<dbReference type="Pfam" id="PF00486">
    <property type="entry name" value="Trans_reg_C"/>
    <property type="match status" value="1"/>
</dbReference>
<reference evidence="4 5" key="1">
    <citation type="submission" date="2019-07" db="EMBL/GenBank/DDBJ databases">
        <title>Whole genome shotgun sequence of Reyranella soli NBRC 108950.</title>
        <authorList>
            <person name="Hosoyama A."/>
            <person name="Uohara A."/>
            <person name="Ohji S."/>
            <person name="Ichikawa N."/>
        </authorList>
    </citation>
    <scope>NUCLEOTIDE SEQUENCE [LARGE SCALE GENOMIC DNA]</scope>
    <source>
        <strain evidence="4 5">NBRC 108950</strain>
    </source>
</reference>
<dbReference type="RefSeq" id="WP_147151942.1">
    <property type="nucleotide sequence ID" value="NZ_BKAJ01000082.1"/>
</dbReference>
<dbReference type="Gene3D" id="1.10.10.10">
    <property type="entry name" value="Winged helix-like DNA-binding domain superfamily/Winged helix DNA-binding domain"/>
    <property type="match status" value="1"/>
</dbReference>
<feature type="DNA-binding region" description="OmpR/PhoB-type" evidence="2">
    <location>
        <begin position="9"/>
        <end position="107"/>
    </location>
</feature>
<dbReference type="CDD" id="cd00383">
    <property type="entry name" value="trans_reg_C"/>
    <property type="match status" value="1"/>
</dbReference>
<dbReference type="PROSITE" id="PS51755">
    <property type="entry name" value="OMPR_PHOB"/>
    <property type="match status" value="1"/>
</dbReference>
<dbReference type="InterPro" id="IPR058852">
    <property type="entry name" value="HTH_77"/>
</dbReference>
<keyword evidence="1 2" id="KW-0238">DNA-binding</keyword>
<evidence type="ECO:0000313" key="5">
    <source>
        <dbReference type="Proteomes" id="UP000321058"/>
    </source>
</evidence>
<feature type="domain" description="OmpR/PhoB-type" evidence="3">
    <location>
        <begin position="9"/>
        <end position="107"/>
    </location>
</feature>
<dbReference type="Pfam" id="PF25872">
    <property type="entry name" value="HTH_77"/>
    <property type="match status" value="1"/>
</dbReference>
<dbReference type="PRINTS" id="PR00364">
    <property type="entry name" value="DISEASERSIST"/>
</dbReference>
<keyword evidence="5" id="KW-1185">Reference proteome</keyword>
<dbReference type="SUPFAM" id="SSF52540">
    <property type="entry name" value="P-loop containing nucleoside triphosphate hydrolases"/>
    <property type="match status" value="1"/>
</dbReference>
<organism evidence="4 5">
    <name type="scientific">Reyranella soli</name>
    <dbReference type="NCBI Taxonomy" id="1230389"/>
    <lineage>
        <taxon>Bacteria</taxon>
        <taxon>Pseudomonadati</taxon>
        <taxon>Pseudomonadota</taxon>
        <taxon>Alphaproteobacteria</taxon>
        <taxon>Hyphomicrobiales</taxon>
        <taxon>Reyranellaceae</taxon>
        <taxon>Reyranella</taxon>
    </lineage>
</organism>
<dbReference type="SMART" id="SM00862">
    <property type="entry name" value="Trans_reg_C"/>
    <property type="match status" value="1"/>
</dbReference>
<dbReference type="PANTHER" id="PTHR47691:SF3">
    <property type="entry name" value="HTH-TYPE TRANSCRIPTIONAL REGULATOR RV0890C-RELATED"/>
    <property type="match status" value="1"/>
</dbReference>
<name>A0A512NF19_9HYPH</name>
<accession>A0A512NF19</accession>